<proteinExistence type="predicted"/>
<keyword evidence="2" id="KW-1185">Reference proteome</keyword>
<dbReference type="AlphaFoldDB" id="A0AAD8H9P8"/>
<dbReference type="Proteomes" id="UP001237642">
    <property type="component" value="Unassembled WGS sequence"/>
</dbReference>
<reference evidence="1" key="1">
    <citation type="submission" date="2023-02" db="EMBL/GenBank/DDBJ databases">
        <title>Genome of toxic invasive species Heracleum sosnowskyi carries increased number of genes despite the absence of recent whole-genome duplications.</title>
        <authorList>
            <person name="Schelkunov M."/>
            <person name="Shtratnikova V."/>
            <person name="Makarenko M."/>
            <person name="Klepikova A."/>
            <person name="Omelchenko D."/>
            <person name="Novikova G."/>
            <person name="Obukhova E."/>
            <person name="Bogdanov V."/>
            <person name="Penin A."/>
            <person name="Logacheva M."/>
        </authorList>
    </citation>
    <scope>NUCLEOTIDE SEQUENCE</scope>
    <source>
        <strain evidence="1">Hsosn_3</strain>
        <tissue evidence="1">Leaf</tissue>
    </source>
</reference>
<name>A0AAD8H9P8_9APIA</name>
<gene>
    <name evidence="1" type="ORF">POM88_046569</name>
</gene>
<reference evidence="1" key="2">
    <citation type="submission" date="2023-05" db="EMBL/GenBank/DDBJ databases">
        <authorList>
            <person name="Schelkunov M.I."/>
        </authorList>
    </citation>
    <scope>NUCLEOTIDE SEQUENCE</scope>
    <source>
        <strain evidence="1">Hsosn_3</strain>
        <tissue evidence="1">Leaf</tissue>
    </source>
</reference>
<dbReference type="EMBL" id="JAUIZM010000010">
    <property type="protein sequence ID" value="KAK1362095.1"/>
    <property type="molecule type" value="Genomic_DNA"/>
</dbReference>
<accession>A0AAD8H9P8</accession>
<comment type="caution">
    <text evidence="1">The sequence shown here is derived from an EMBL/GenBank/DDBJ whole genome shotgun (WGS) entry which is preliminary data.</text>
</comment>
<evidence type="ECO:0000313" key="2">
    <source>
        <dbReference type="Proteomes" id="UP001237642"/>
    </source>
</evidence>
<organism evidence="1 2">
    <name type="scientific">Heracleum sosnowskyi</name>
    <dbReference type="NCBI Taxonomy" id="360622"/>
    <lineage>
        <taxon>Eukaryota</taxon>
        <taxon>Viridiplantae</taxon>
        <taxon>Streptophyta</taxon>
        <taxon>Embryophyta</taxon>
        <taxon>Tracheophyta</taxon>
        <taxon>Spermatophyta</taxon>
        <taxon>Magnoliopsida</taxon>
        <taxon>eudicotyledons</taxon>
        <taxon>Gunneridae</taxon>
        <taxon>Pentapetalae</taxon>
        <taxon>asterids</taxon>
        <taxon>campanulids</taxon>
        <taxon>Apiales</taxon>
        <taxon>Apiaceae</taxon>
        <taxon>Apioideae</taxon>
        <taxon>apioid superclade</taxon>
        <taxon>Tordylieae</taxon>
        <taxon>Tordyliinae</taxon>
        <taxon>Heracleum</taxon>
    </lineage>
</organism>
<evidence type="ECO:0000313" key="1">
    <source>
        <dbReference type="EMBL" id="KAK1362095.1"/>
    </source>
</evidence>
<protein>
    <submittedName>
        <fullName evidence="1">Uncharacterized protein</fullName>
    </submittedName>
</protein>
<sequence>MFEERDKELIYSIQLGDKENNVEWYWSEELYGDYTVKNAYKLLQVESNRWNASDNKSIWRKVWRLNVPAKCDTEVICVSIDSFMTWFERVLECRKDKVDLVAAVCWGIWKAQAKGIKEALRWIKQKMEEGWSLEIEQPASFVVESDCQVVVFAINI</sequence>